<name>A0AAE1VH77_9SOLA</name>
<accession>A0AAE1VH77</accession>
<sequence length="85" mass="9497">MESSTDCELDTDNNRAESIPNQTLSKGGKSDIIGRISSESPHSLRSGPKSIYVICVMPTKKTFIFPLFNKMSNYDRPSHLLGYNE</sequence>
<organism evidence="2 3">
    <name type="scientific">Anisodus tanguticus</name>
    <dbReference type="NCBI Taxonomy" id="243964"/>
    <lineage>
        <taxon>Eukaryota</taxon>
        <taxon>Viridiplantae</taxon>
        <taxon>Streptophyta</taxon>
        <taxon>Embryophyta</taxon>
        <taxon>Tracheophyta</taxon>
        <taxon>Spermatophyta</taxon>
        <taxon>Magnoliopsida</taxon>
        <taxon>eudicotyledons</taxon>
        <taxon>Gunneridae</taxon>
        <taxon>Pentapetalae</taxon>
        <taxon>asterids</taxon>
        <taxon>lamiids</taxon>
        <taxon>Solanales</taxon>
        <taxon>Solanaceae</taxon>
        <taxon>Solanoideae</taxon>
        <taxon>Hyoscyameae</taxon>
        <taxon>Anisodus</taxon>
    </lineage>
</organism>
<gene>
    <name evidence="2" type="ORF">RND71_019217</name>
</gene>
<comment type="caution">
    <text evidence="2">The sequence shown here is derived from an EMBL/GenBank/DDBJ whole genome shotgun (WGS) entry which is preliminary data.</text>
</comment>
<dbReference type="Proteomes" id="UP001291623">
    <property type="component" value="Unassembled WGS sequence"/>
</dbReference>
<evidence type="ECO:0000313" key="3">
    <source>
        <dbReference type="Proteomes" id="UP001291623"/>
    </source>
</evidence>
<protein>
    <submittedName>
        <fullName evidence="2">Uncharacterized protein</fullName>
    </submittedName>
</protein>
<evidence type="ECO:0000256" key="1">
    <source>
        <dbReference type="SAM" id="MobiDB-lite"/>
    </source>
</evidence>
<keyword evidence="3" id="KW-1185">Reference proteome</keyword>
<dbReference type="AlphaFoldDB" id="A0AAE1VH77"/>
<feature type="compositionally biased region" description="Acidic residues" evidence="1">
    <location>
        <begin position="1"/>
        <end position="11"/>
    </location>
</feature>
<dbReference type="EMBL" id="JAVYJV010000010">
    <property type="protein sequence ID" value="KAK4360265.1"/>
    <property type="molecule type" value="Genomic_DNA"/>
</dbReference>
<evidence type="ECO:0000313" key="2">
    <source>
        <dbReference type="EMBL" id="KAK4360265.1"/>
    </source>
</evidence>
<proteinExistence type="predicted"/>
<reference evidence="2" key="1">
    <citation type="submission" date="2023-12" db="EMBL/GenBank/DDBJ databases">
        <title>Genome assembly of Anisodus tanguticus.</title>
        <authorList>
            <person name="Wang Y.-J."/>
        </authorList>
    </citation>
    <scope>NUCLEOTIDE SEQUENCE</scope>
    <source>
        <strain evidence="2">KB-2021</strain>
        <tissue evidence="2">Leaf</tissue>
    </source>
</reference>
<feature type="region of interest" description="Disordered" evidence="1">
    <location>
        <begin position="1"/>
        <end position="32"/>
    </location>
</feature>